<dbReference type="PANTHER" id="PTHR18895:SF74">
    <property type="entry name" value="MTRF1L RELEASE FACTOR GLUTAMINE METHYLTRANSFERASE"/>
    <property type="match status" value="1"/>
</dbReference>
<evidence type="ECO:0000256" key="1">
    <source>
        <dbReference type="ARBA" id="ARBA00022603"/>
    </source>
</evidence>
<dbReference type="Gene3D" id="3.40.50.150">
    <property type="entry name" value="Vaccinia Virus protein VP39"/>
    <property type="match status" value="1"/>
</dbReference>
<dbReference type="STRING" id="1797533.A2731_02760"/>
<accession>A0A1G1XX46</accession>
<feature type="binding site" evidence="5">
    <location>
        <position position="215"/>
    </location>
    <ligand>
        <name>S-adenosyl-L-methionine</name>
        <dbReference type="ChEBI" id="CHEBI:59789"/>
    </ligand>
</feature>
<keyword evidence="2 5" id="KW-0808">Transferase</keyword>
<comment type="caution">
    <text evidence="5">Lacks conserved residue(s) required for the propagation of feature annotation.</text>
</comment>
<dbReference type="NCBIfam" id="TIGR03534">
    <property type="entry name" value="RF_mod_PrmC"/>
    <property type="match status" value="1"/>
</dbReference>
<evidence type="ECO:0000256" key="3">
    <source>
        <dbReference type="ARBA" id="ARBA00022691"/>
    </source>
</evidence>
<gene>
    <name evidence="5" type="primary">prmC</name>
    <name evidence="8" type="ORF">A2731_02760</name>
</gene>
<feature type="domain" description="Release factor glutamine methyltransferase N-terminal" evidence="7">
    <location>
        <begin position="5"/>
        <end position="74"/>
    </location>
</feature>
<comment type="function">
    <text evidence="5">Methylates the class 1 translation termination release factors RF1/PrfA and RF2/PrfB on the glutamine residue of the universally conserved GGQ motif.</text>
</comment>
<comment type="catalytic activity">
    <reaction evidence="4 5">
        <text>L-glutaminyl-[peptide chain release factor] + S-adenosyl-L-methionine = N(5)-methyl-L-glutaminyl-[peptide chain release factor] + S-adenosyl-L-homocysteine + H(+)</text>
        <dbReference type="Rhea" id="RHEA:42896"/>
        <dbReference type="Rhea" id="RHEA-COMP:10271"/>
        <dbReference type="Rhea" id="RHEA-COMP:10272"/>
        <dbReference type="ChEBI" id="CHEBI:15378"/>
        <dbReference type="ChEBI" id="CHEBI:30011"/>
        <dbReference type="ChEBI" id="CHEBI:57856"/>
        <dbReference type="ChEBI" id="CHEBI:59789"/>
        <dbReference type="ChEBI" id="CHEBI:61891"/>
        <dbReference type="EC" id="2.1.1.297"/>
    </reaction>
</comment>
<evidence type="ECO:0000256" key="2">
    <source>
        <dbReference type="ARBA" id="ARBA00022679"/>
    </source>
</evidence>
<name>A0A1G1XX46_9BACT</name>
<reference evidence="8 9" key="1">
    <citation type="journal article" date="2016" name="Nat. Commun.">
        <title>Thousands of microbial genomes shed light on interconnected biogeochemical processes in an aquifer system.</title>
        <authorList>
            <person name="Anantharaman K."/>
            <person name="Brown C.T."/>
            <person name="Hug L.A."/>
            <person name="Sharon I."/>
            <person name="Castelle C.J."/>
            <person name="Probst A.J."/>
            <person name="Thomas B.C."/>
            <person name="Singh A."/>
            <person name="Wilkins M.J."/>
            <person name="Karaoz U."/>
            <person name="Brodie E.L."/>
            <person name="Williams K.H."/>
            <person name="Hubbard S.S."/>
            <person name="Banfield J.F."/>
        </authorList>
    </citation>
    <scope>NUCLEOTIDE SEQUENCE [LARGE SCALE GENOMIC DNA]</scope>
</reference>
<proteinExistence type="inferred from homology"/>
<dbReference type="InterPro" id="IPR050320">
    <property type="entry name" value="N5-glutamine_MTase"/>
</dbReference>
<keyword evidence="1 5" id="KW-0489">Methyltransferase</keyword>
<feature type="binding site" evidence="5">
    <location>
        <begin position="139"/>
        <end position="143"/>
    </location>
    <ligand>
        <name>S-adenosyl-L-methionine</name>
        <dbReference type="ChEBI" id="CHEBI:59789"/>
    </ligand>
</feature>
<dbReference type="EC" id="2.1.1.297" evidence="5"/>
<dbReference type="Gene3D" id="1.10.8.10">
    <property type="entry name" value="DNA helicase RuvA subunit, C-terminal domain"/>
    <property type="match status" value="1"/>
</dbReference>
<dbReference type="Pfam" id="PF17827">
    <property type="entry name" value="PrmC_N"/>
    <property type="match status" value="1"/>
</dbReference>
<evidence type="ECO:0000313" key="8">
    <source>
        <dbReference type="EMBL" id="OGY44156.1"/>
    </source>
</evidence>
<comment type="caution">
    <text evidence="8">The sequence shown here is derived from an EMBL/GenBank/DDBJ whole genome shotgun (WGS) entry which is preliminary data.</text>
</comment>
<dbReference type="Proteomes" id="UP000176241">
    <property type="component" value="Unassembled WGS sequence"/>
</dbReference>
<dbReference type="InterPro" id="IPR040758">
    <property type="entry name" value="PrmC_N"/>
</dbReference>
<dbReference type="EMBL" id="MHIC01000033">
    <property type="protein sequence ID" value="OGY44156.1"/>
    <property type="molecule type" value="Genomic_DNA"/>
</dbReference>
<evidence type="ECO:0000256" key="5">
    <source>
        <dbReference type="HAMAP-Rule" id="MF_02126"/>
    </source>
</evidence>
<dbReference type="GO" id="GO:0032259">
    <property type="term" value="P:methylation"/>
    <property type="evidence" value="ECO:0007669"/>
    <property type="project" value="UniProtKB-KW"/>
</dbReference>
<dbReference type="InterPro" id="IPR029063">
    <property type="entry name" value="SAM-dependent_MTases_sf"/>
</dbReference>
<sequence length="319" mass="36468">MTIKQALAWATKKLQAKNIKNASLDAEVLLSFILIKPKEFLYTYPEKVLTSGQTRRLNSLVKRRAKGEPIAYLTNHKEFYGLDFYVDKRVLIPRPETELLIDEVLNYINQPRSRGIHPRRAARINSSPTRREIKIADIGTGSGCIAVALKKHLPKSEVYATDISKSALVVAKKNARRHKVKIKFFQGDLLKPLITRRRNVDVSPSLPRIDIIVANLPYLDNALNRRRHWPMSPAALRYEPRKALAGGKYGLEIYEKFFKQIQASLIKPKIIFCEIGNNYQRQLQQLLKKYSLSSQIEIKKDLASLNRILKIVKGPASFA</sequence>
<organism evidence="8 9">
    <name type="scientific">Candidatus Buchananbacteria bacterium RIFCSPHIGHO2_01_FULL_39_8</name>
    <dbReference type="NCBI Taxonomy" id="1797533"/>
    <lineage>
        <taxon>Bacteria</taxon>
        <taxon>Candidatus Buchananiibacteriota</taxon>
    </lineage>
</organism>
<dbReference type="NCBIfam" id="TIGR00536">
    <property type="entry name" value="hemK_fam"/>
    <property type="match status" value="1"/>
</dbReference>
<protein>
    <recommendedName>
        <fullName evidence="5">Release factor glutamine methyltransferase</fullName>
        <shortName evidence="5">RF MTase</shortName>
        <ecNumber evidence="5">2.1.1.297</ecNumber>
    </recommendedName>
    <alternativeName>
        <fullName evidence="5">N5-glutamine methyltransferase PrmC</fullName>
    </alternativeName>
    <alternativeName>
        <fullName evidence="5">Protein-(glutamine-N5) MTase PrmC</fullName>
    </alternativeName>
    <alternativeName>
        <fullName evidence="5">Protein-glutamine N-methyltransferase PrmC</fullName>
    </alternativeName>
</protein>
<dbReference type="CDD" id="cd02440">
    <property type="entry name" value="AdoMet_MTases"/>
    <property type="match status" value="1"/>
</dbReference>
<evidence type="ECO:0000256" key="4">
    <source>
        <dbReference type="ARBA" id="ARBA00048391"/>
    </source>
</evidence>
<dbReference type="GO" id="GO:0102559">
    <property type="term" value="F:peptide chain release factor N(5)-glutamine methyltransferase activity"/>
    <property type="evidence" value="ECO:0007669"/>
    <property type="project" value="UniProtKB-EC"/>
</dbReference>
<dbReference type="AlphaFoldDB" id="A0A1G1XX46"/>
<feature type="binding site" evidence="5">
    <location>
        <position position="162"/>
    </location>
    <ligand>
        <name>S-adenosyl-L-methionine</name>
        <dbReference type="ChEBI" id="CHEBI:59789"/>
    </ligand>
</feature>
<dbReference type="Pfam" id="PF05175">
    <property type="entry name" value="MTS"/>
    <property type="match status" value="1"/>
</dbReference>
<dbReference type="InterPro" id="IPR019874">
    <property type="entry name" value="RF_methyltr_PrmC"/>
</dbReference>
<dbReference type="SUPFAM" id="SSF53335">
    <property type="entry name" value="S-adenosyl-L-methionine-dependent methyltransferases"/>
    <property type="match status" value="1"/>
</dbReference>
<evidence type="ECO:0000259" key="6">
    <source>
        <dbReference type="Pfam" id="PF05175"/>
    </source>
</evidence>
<comment type="similarity">
    <text evidence="5">Belongs to the protein N5-glutamine methyltransferase family. PrmC subfamily.</text>
</comment>
<evidence type="ECO:0000259" key="7">
    <source>
        <dbReference type="Pfam" id="PF17827"/>
    </source>
</evidence>
<dbReference type="InterPro" id="IPR004556">
    <property type="entry name" value="HemK-like"/>
</dbReference>
<dbReference type="InterPro" id="IPR007848">
    <property type="entry name" value="Small_mtfrase_dom"/>
</dbReference>
<feature type="domain" description="Methyltransferase small" evidence="6">
    <location>
        <begin position="130"/>
        <end position="194"/>
    </location>
</feature>
<keyword evidence="3 5" id="KW-0949">S-adenosyl-L-methionine</keyword>
<evidence type="ECO:0000313" key="9">
    <source>
        <dbReference type="Proteomes" id="UP000176241"/>
    </source>
</evidence>
<dbReference type="HAMAP" id="MF_02126">
    <property type="entry name" value="RF_methyltr_PrmC"/>
    <property type="match status" value="1"/>
</dbReference>
<dbReference type="PANTHER" id="PTHR18895">
    <property type="entry name" value="HEMK METHYLTRANSFERASE"/>
    <property type="match status" value="1"/>
</dbReference>